<dbReference type="InterPro" id="IPR006108">
    <property type="entry name" value="3HC_DH_C"/>
</dbReference>
<dbReference type="GO" id="GO:0004300">
    <property type="term" value="F:enoyl-CoA hydratase activity"/>
    <property type="evidence" value="ECO:0007669"/>
    <property type="project" value="UniProtKB-EC"/>
</dbReference>
<dbReference type="NCBIfam" id="TIGR02440">
    <property type="entry name" value="FadJ"/>
    <property type="match status" value="1"/>
</dbReference>
<comment type="catalytic activity">
    <reaction evidence="14">
        <text>a (3S)-3-hydroxyacyl-CoA + NAD(+) = a 3-oxoacyl-CoA + NADH + H(+)</text>
        <dbReference type="Rhea" id="RHEA:22432"/>
        <dbReference type="ChEBI" id="CHEBI:15378"/>
        <dbReference type="ChEBI" id="CHEBI:57318"/>
        <dbReference type="ChEBI" id="CHEBI:57540"/>
        <dbReference type="ChEBI" id="CHEBI:57945"/>
        <dbReference type="ChEBI" id="CHEBI:90726"/>
        <dbReference type="EC" id="1.1.1.35"/>
    </reaction>
</comment>
<evidence type="ECO:0000256" key="7">
    <source>
        <dbReference type="ARBA" id="ARBA00022963"/>
    </source>
</evidence>
<evidence type="ECO:0000256" key="12">
    <source>
        <dbReference type="ARBA" id="ARBA00023239"/>
    </source>
</evidence>
<comment type="caution">
    <text evidence="18">The sequence shown here is derived from an EMBL/GenBank/DDBJ whole genome shotgun (WGS) entry which is preliminary data.</text>
</comment>
<evidence type="ECO:0000256" key="9">
    <source>
        <dbReference type="ARBA" id="ARBA00023027"/>
    </source>
</evidence>
<dbReference type="InterPro" id="IPR029045">
    <property type="entry name" value="ClpP/crotonase-like_dom_sf"/>
</dbReference>
<keyword evidence="10" id="KW-0443">Lipid metabolism</keyword>
<keyword evidence="6" id="KW-0276">Fatty acid metabolism</keyword>
<evidence type="ECO:0000256" key="8">
    <source>
        <dbReference type="ARBA" id="ARBA00023002"/>
    </source>
</evidence>
<feature type="domain" description="3-hydroxyacyl-CoA dehydrogenase C-terminal" evidence="16">
    <location>
        <begin position="496"/>
        <end position="589"/>
    </location>
</feature>
<evidence type="ECO:0000313" key="18">
    <source>
        <dbReference type="EMBL" id="MER2493535.1"/>
    </source>
</evidence>
<feature type="domain" description="3-hydroxyacyl-CoA dehydrogenase NAD binding" evidence="17">
    <location>
        <begin position="314"/>
        <end position="493"/>
    </location>
</feature>
<dbReference type="GO" id="GO:0003857">
    <property type="term" value="F:(3S)-3-hydroxyacyl-CoA dehydrogenase (NAD+) activity"/>
    <property type="evidence" value="ECO:0007669"/>
    <property type="project" value="UniProtKB-EC"/>
</dbReference>
<accession>A0ABV1RLE3</accession>
<dbReference type="InterPro" id="IPR006176">
    <property type="entry name" value="3-OHacyl-CoA_DH_NAD-bd"/>
</dbReference>
<evidence type="ECO:0000259" key="17">
    <source>
        <dbReference type="Pfam" id="PF02737"/>
    </source>
</evidence>
<dbReference type="EMBL" id="JBELOE010000265">
    <property type="protein sequence ID" value="MER2493535.1"/>
    <property type="molecule type" value="Genomic_DNA"/>
</dbReference>
<evidence type="ECO:0000256" key="3">
    <source>
        <dbReference type="ARBA" id="ARBA00008750"/>
    </source>
</evidence>
<evidence type="ECO:0000256" key="1">
    <source>
        <dbReference type="ARBA" id="ARBA00005005"/>
    </source>
</evidence>
<dbReference type="GO" id="GO:0008692">
    <property type="term" value="F:3-hydroxybutyryl-CoA epimerase activity"/>
    <property type="evidence" value="ECO:0007669"/>
    <property type="project" value="UniProtKB-EC"/>
</dbReference>
<keyword evidence="8 18" id="KW-0560">Oxidoreductase</keyword>
<sequence>MNKIQHFSLSIDSDQIAIITLNVPDESMNVLSRQTMREIEILLDEIEKNRDIQGVILQSGKVDSFIAGADINMISACSTIDETEDLARNGQSIFARIEKSRIPFVAAIHGICLGGGLEFSLACHYRVATDAEKTQLGLPEVKLGLLPGSGGTQRLPRLIGIQNALDMMLTGKQVRAKKALKMGLIDDLVPASILLETAKKIVLSAPNPNRKIKRSLLNKALETNSFGRGILFDQALKQVEKKTQGNYPAPARIIEVVRIGIENGIVQGYQAEARGFAELCQTPQSFQLRHLFLATTEQKKAYKVRSDVARPVDKAGVLGGGLMGGGIAYVSATKASVPVRIKDIKEQGIQSALKYSYELLNNKVKKRFMSTSQMQQQLNRLTGSTDWSGFAQRDIVIEAVFEDLKLKQNMVNEVETHCKEDTIFASNTSSLPIAEIAANAKRPQNVIGLHYFSPVDKMPLVEVIPHAATSEETITTVIEFARKQGKTPIVVKDGAGFYVNRILALYINEAAQLVLEGEPIDVIDKALVKFGFPVGPLKLLDEVGIDVGTKIIPILTEKLGERFTAPKGLQKILDDGRKGKKNQRGFYTYVKPNPIKQVLRKQSAVDESIYDLLQVDPAQTLNQEEIVERCMIQMLNEAARCLEEGIISSPMDGDIGAIFGIGFPPFLGGPFRYMDSYGIANLVERLQSYQVRFGERFEPAQILLDYEVEGKSFY</sequence>
<proteinExistence type="inferred from homology"/>
<comment type="similarity">
    <text evidence="2">In the central section; belongs to the 3-hydroxyacyl-CoA dehydrogenase family.</text>
</comment>
<dbReference type="PROSITE" id="PS00166">
    <property type="entry name" value="ENOYL_COA_HYDRATASE"/>
    <property type="match status" value="1"/>
</dbReference>
<dbReference type="InterPro" id="IPR018376">
    <property type="entry name" value="Enoyl-CoA_hyd/isom_CS"/>
</dbReference>
<keyword evidence="5" id="KW-0963">Cytoplasm</keyword>
<dbReference type="Proteomes" id="UP001467690">
    <property type="component" value="Unassembled WGS sequence"/>
</dbReference>
<keyword evidence="11 18" id="KW-0413">Isomerase</keyword>
<dbReference type="InterPro" id="IPR012802">
    <property type="entry name" value="FadJ"/>
</dbReference>
<dbReference type="Pfam" id="PF00378">
    <property type="entry name" value="ECH_1"/>
    <property type="match status" value="1"/>
</dbReference>
<evidence type="ECO:0000256" key="11">
    <source>
        <dbReference type="ARBA" id="ARBA00023235"/>
    </source>
</evidence>
<keyword evidence="7" id="KW-0442">Lipid degradation</keyword>
<dbReference type="CDD" id="cd06558">
    <property type="entry name" value="crotonase-like"/>
    <property type="match status" value="1"/>
</dbReference>
<dbReference type="Gene3D" id="3.90.226.10">
    <property type="entry name" value="2-enoyl-CoA Hydratase, Chain A, domain 1"/>
    <property type="match status" value="1"/>
</dbReference>
<dbReference type="Gene3D" id="3.40.50.720">
    <property type="entry name" value="NAD(P)-binding Rossmann-like Domain"/>
    <property type="match status" value="1"/>
</dbReference>
<comment type="pathway">
    <text evidence="1">Lipid metabolism; fatty acid beta-oxidation.</text>
</comment>
<dbReference type="NCBIfam" id="NF008363">
    <property type="entry name" value="PRK11154.1"/>
    <property type="match status" value="1"/>
</dbReference>
<feature type="domain" description="3-hydroxyacyl-CoA dehydrogenase C-terminal" evidence="16">
    <location>
        <begin position="626"/>
        <end position="703"/>
    </location>
</feature>
<protein>
    <recommendedName>
        <fullName evidence="4">enoyl-CoA hydratase</fullName>
        <ecNumber evidence="4">4.2.1.17</ecNumber>
    </recommendedName>
</protein>
<evidence type="ECO:0000256" key="14">
    <source>
        <dbReference type="ARBA" id="ARBA00049556"/>
    </source>
</evidence>
<evidence type="ECO:0000256" key="13">
    <source>
        <dbReference type="ARBA" id="ARBA00023268"/>
    </source>
</evidence>
<evidence type="ECO:0000256" key="10">
    <source>
        <dbReference type="ARBA" id="ARBA00023098"/>
    </source>
</evidence>
<organism evidence="18 19">
    <name type="scientific">Catenovulum sediminis</name>
    <dbReference type="NCBI Taxonomy" id="1740262"/>
    <lineage>
        <taxon>Bacteria</taxon>
        <taxon>Pseudomonadati</taxon>
        <taxon>Pseudomonadota</taxon>
        <taxon>Gammaproteobacteria</taxon>
        <taxon>Alteromonadales</taxon>
        <taxon>Alteromonadaceae</taxon>
        <taxon>Catenovulum</taxon>
    </lineage>
</organism>
<dbReference type="InterPro" id="IPR001753">
    <property type="entry name" value="Enoyl-CoA_hydra/iso"/>
</dbReference>
<evidence type="ECO:0000256" key="4">
    <source>
        <dbReference type="ARBA" id="ARBA00012076"/>
    </source>
</evidence>
<dbReference type="EC" id="4.2.1.17" evidence="4"/>
<evidence type="ECO:0000256" key="5">
    <source>
        <dbReference type="ARBA" id="ARBA00022490"/>
    </source>
</evidence>
<keyword evidence="13" id="KW-0511">Multifunctional enzyme</keyword>
<name>A0ABV1RLE3_9ALTE</name>
<dbReference type="SUPFAM" id="SSF51735">
    <property type="entry name" value="NAD(P)-binding Rossmann-fold domains"/>
    <property type="match status" value="1"/>
</dbReference>
<keyword evidence="9" id="KW-0520">NAD</keyword>
<comment type="similarity">
    <text evidence="15">Belongs to the enoyl-CoA hydratase/isomerase family.</text>
</comment>
<dbReference type="RefSeq" id="WP_350402666.1">
    <property type="nucleotide sequence ID" value="NZ_JBELOE010000265.1"/>
</dbReference>
<dbReference type="SUPFAM" id="SSF52096">
    <property type="entry name" value="ClpP/crotonase"/>
    <property type="match status" value="1"/>
</dbReference>
<keyword evidence="19" id="KW-1185">Reference proteome</keyword>
<dbReference type="Pfam" id="PF02737">
    <property type="entry name" value="3HCDH_N"/>
    <property type="match status" value="1"/>
</dbReference>
<dbReference type="InterPro" id="IPR036291">
    <property type="entry name" value="NAD(P)-bd_dom_sf"/>
</dbReference>
<evidence type="ECO:0000313" key="19">
    <source>
        <dbReference type="Proteomes" id="UP001467690"/>
    </source>
</evidence>
<dbReference type="Gene3D" id="1.10.1040.50">
    <property type="match status" value="1"/>
</dbReference>
<evidence type="ECO:0000256" key="15">
    <source>
        <dbReference type="RuleBase" id="RU003707"/>
    </source>
</evidence>
<dbReference type="InterPro" id="IPR008927">
    <property type="entry name" value="6-PGluconate_DH-like_C_sf"/>
</dbReference>
<dbReference type="PANTHER" id="PTHR43612">
    <property type="entry name" value="TRIFUNCTIONAL ENZYME SUBUNIT ALPHA"/>
    <property type="match status" value="1"/>
</dbReference>
<evidence type="ECO:0000256" key="2">
    <source>
        <dbReference type="ARBA" id="ARBA00007005"/>
    </source>
</evidence>
<dbReference type="SUPFAM" id="SSF48179">
    <property type="entry name" value="6-phosphogluconate dehydrogenase C-terminal domain-like"/>
    <property type="match status" value="2"/>
</dbReference>
<dbReference type="PANTHER" id="PTHR43612:SF3">
    <property type="entry name" value="TRIFUNCTIONAL ENZYME SUBUNIT ALPHA, MITOCHONDRIAL"/>
    <property type="match status" value="1"/>
</dbReference>
<evidence type="ECO:0000256" key="6">
    <source>
        <dbReference type="ARBA" id="ARBA00022832"/>
    </source>
</evidence>
<dbReference type="InterPro" id="IPR050136">
    <property type="entry name" value="FA_oxidation_alpha_subunit"/>
</dbReference>
<dbReference type="Pfam" id="PF00725">
    <property type="entry name" value="3HCDH"/>
    <property type="match status" value="2"/>
</dbReference>
<reference evidence="18 19" key="1">
    <citation type="submission" date="2024-06" db="EMBL/GenBank/DDBJ databases">
        <authorList>
            <person name="Chen R.Y."/>
        </authorList>
    </citation>
    <scope>NUCLEOTIDE SEQUENCE [LARGE SCALE GENOMIC DNA]</scope>
    <source>
        <strain evidence="18 19">D2</strain>
    </source>
</reference>
<keyword evidence="12 18" id="KW-0456">Lyase</keyword>
<comment type="similarity">
    <text evidence="3">In the N-terminal section; belongs to the enoyl-CoA hydratase/isomerase family.</text>
</comment>
<gene>
    <name evidence="18" type="primary">fadJ</name>
    <name evidence="18" type="ORF">ABS311_16775</name>
</gene>
<evidence type="ECO:0000259" key="16">
    <source>
        <dbReference type="Pfam" id="PF00725"/>
    </source>
</evidence>